<organism evidence="16 17">
    <name type="scientific">Friedmanniomyces endolithicus</name>
    <dbReference type="NCBI Taxonomy" id="329885"/>
    <lineage>
        <taxon>Eukaryota</taxon>
        <taxon>Fungi</taxon>
        <taxon>Dikarya</taxon>
        <taxon>Ascomycota</taxon>
        <taxon>Pezizomycotina</taxon>
        <taxon>Dothideomycetes</taxon>
        <taxon>Dothideomycetidae</taxon>
        <taxon>Mycosphaerellales</taxon>
        <taxon>Teratosphaeriaceae</taxon>
        <taxon>Friedmanniomyces</taxon>
    </lineage>
</organism>
<feature type="compositionally biased region" description="Basic and acidic residues" evidence="14">
    <location>
        <begin position="25"/>
        <end position="41"/>
    </location>
</feature>
<dbReference type="GO" id="GO:0045454">
    <property type="term" value="P:cell redox homeostasis"/>
    <property type="evidence" value="ECO:0007669"/>
    <property type="project" value="TreeGrafter"/>
</dbReference>
<comment type="subunit">
    <text evidence="2">Monomer.</text>
</comment>
<dbReference type="Gene3D" id="3.40.30.10">
    <property type="entry name" value="Glutaredoxin"/>
    <property type="match status" value="1"/>
</dbReference>
<reference evidence="16" key="1">
    <citation type="submission" date="2021-12" db="EMBL/GenBank/DDBJ databases">
        <title>Black yeast isolated from Biological Soil Crust.</title>
        <authorList>
            <person name="Kurbessoian T."/>
        </authorList>
    </citation>
    <scope>NUCLEOTIDE SEQUENCE</scope>
    <source>
        <strain evidence="16">CCFEE 5208</strain>
    </source>
</reference>
<feature type="domain" description="Thioredoxin" evidence="15">
    <location>
        <begin position="91"/>
        <end position="254"/>
    </location>
</feature>
<keyword evidence="5" id="KW-0049">Antioxidant</keyword>
<dbReference type="AlphaFoldDB" id="A0AAN6FW79"/>
<protein>
    <recommendedName>
        <fullName evidence="3">thioredoxin-dependent peroxiredoxin</fullName>
        <ecNumber evidence="3">1.11.1.24</ecNumber>
    </recommendedName>
    <alternativeName>
        <fullName evidence="13">Nuclear thiol peroxidase</fullName>
    </alternativeName>
    <alternativeName>
        <fullName evidence="10">Thioredoxin peroxidase</fullName>
    </alternativeName>
</protein>
<evidence type="ECO:0000313" key="17">
    <source>
        <dbReference type="Proteomes" id="UP001168146"/>
    </source>
</evidence>
<dbReference type="FunFam" id="3.40.30.10:FF:000157">
    <property type="entry name" value="DOT5p Nuclear thiol peroxidase"/>
    <property type="match status" value="1"/>
</dbReference>
<dbReference type="InterPro" id="IPR050924">
    <property type="entry name" value="Peroxiredoxin_BCP/PrxQ"/>
</dbReference>
<keyword evidence="7" id="KW-1015">Disulfide bond</keyword>
<dbReference type="EC" id="1.11.1.24" evidence="3"/>
<feature type="compositionally biased region" description="Low complexity" evidence="14">
    <location>
        <begin position="314"/>
        <end position="342"/>
    </location>
</feature>
<name>A0AAN6FW79_9PEZI</name>
<evidence type="ECO:0000259" key="15">
    <source>
        <dbReference type="PROSITE" id="PS51352"/>
    </source>
</evidence>
<evidence type="ECO:0000256" key="9">
    <source>
        <dbReference type="ARBA" id="ARBA00023284"/>
    </source>
</evidence>
<accession>A0AAN6FW79</accession>
<keyword evidence="4 16" id="KW-0575">Peroxidase</keyword>
<evidence type="ECO:0000256" key="12">
    <source>
        <dbReference type="ARBA" id="ARBA00049091"/>
    </source>
</evidence>
<dbReference type="InterPro" id="IPR000866">
    <property type="entry name" value="AhpC/TSA"/>
</dbReference>
<keyword evidence="9" id="KW-0676">Redox-active center</keyword>
<dbReference type="Pfam" id="PF00578">
    <property type="entry name" value="AhpC-TSA"/>
    <property type="match status" value="1"/>
</dbReference>
<evidence type="ECO:0000256" key="13">
    <source>
        <dbReference type="ARBA" id="ARBA00077538"/>
    </source>
</evidence>
<dbReference type="InterPro" id="IPR013766">
    <property type="entry name" value="Thioredoxin_domain"/>
</dbReference>
<keyword evidence="6" id="KW-0560">Oxidoreductase</keyword>
<evidence type="ECO:0000256" key="2">
    <source>
        <dbReference type="ARBA" id="ARBA00011245"/>
    </source>
</evidence>
<dbReference type="GO" id="GO:0008379">
    <property type="term" value="F:thioredoxin peroxidase activity"/>
    <property type="evidence" value="ECO:0007669"/>
    <property type="project" value="TreeGrafter"/>
</dbReference>
<evidence type="ECO:0000256" key="14">
    <source>
        <dbReference type="SAM" id="MobiDB-lite"/>
    </source>
</evidence>
<dbReference type="EMBL" id="JASUXU010000011">
    <property type="protein sequence ID" value="KAK0323984.1"/>
    <property type="molecule type" value="Genomic_DNA"/>
</dbReference>
<gene>
    <name evidence="16" type="primary">DOT5_2</name>
    <name evidence="16" type="ORF">LTR82_005105</name>
</gene>
<evidence type="ECO:0000256" key="7">
    <source>
        <dbReference type="ARBA" id="ARBA00023157"/>
    </source>
</evidence>
<keyword evidence="8" id="KW-0539">Nucleus</keyword>
<evidence type="ECO:0000256" key="8">
    <source>
        <dbReference type="ARBA" id="ARBA00023242"/>
    </source>
</evidence>
<evidence type="ECO:0000256" key="4">
    <source>
        <dbReference type="ARBA" id="ARBA00022559"/>
    </source>
</evidence>
<dbReference type="CDD" id="cd03017">
    <property type="entry name" value="PRX_BCP"/>
    <property type="match status" value="1"/>
</dbReference>
<comment type="catalytic activity">
    <reaction evidence="12">
        <text>a hydroperoxide + [thioredoxin]-dithiol = an alcohol + [thioredoxin]-disulfide + H2O</text>
        <dbReference type="Rhea" id="RHEA:62620"/>
        <dbReference type="Rhea" id="RHEA-COMP:10698"/>
        <dbReference type="Rhea" id="RHEA-COMP:10700"/>
        <dbReference type="ChEBI" id="CHEBI:15377"/>
        <dbReference type="ChEBI" id="CHEBI:29950"/>
        <dbReference type="ChEBI" id="CHEBI:30879"/>
        <dbReference type="ChEBI" id="CHEBI:35924"/>
        <dbReference type="ChEBI" id="CHEBI:50058"/>
        <dbReference type="EC" id="1.11.1.24"/>
    </reaction>
</comment>
<evidence type="ECO:0000256" key="6">
    <source>
        <dbReference type="ARBA" id="ARBA00023002"/>
    </source>
</evidence>
<dbReference type="Proteomes" id="UP001168146">
    <property type="component" value="Unassembled WGS sequence"/>
</dbReference>
<sequence length="550" mass="57702">MPAELRKRAAPAPAAPPPKAKKATTSKEKGKKEDTAAKETESPASNPAEDPKAGIPDGAGGVSATAEITGADVAQEVAAKAETEAVKGKKGAKGGKAESSGTPKTGGSIELEGFGEEIETNEGEKTTLAKLVEQSKAGVVLFTYPKASTPGCTKQACLFRDAYAPLTATGLSIYGLSTDSPKSNTTFKTKQKLPYPLLCDPSATLIAAIGFKSGKSTTRGVFVVDKSGKVLAAEAGGPQVTVDVVKGVVEEMGGDSGAGGIQKAEERAGGDARVNELKTAKSAMISPPPSAAHPCPKALLLGSTYSSHESESIASPLQSPLSPGSTSSTPTSTSSDDATSTPGFAAVVEGTTRLHPTCYHNKGKSPATEKTHYTICGEKPRCREALLKPAPETGGHNFRLTNDDPLRDLCWWLGERGSRECDRDGEFTRFTEGHLREVIELAYEQLRSLRGELKYLLDFAGSEGYGLAFRDTDPAVAEGLRADDLRGLDRIALLDALGEVAVEIDRAAGKIERVEGEVVKKMVELAEDGGWGARECLWRLGFCDEVDGMC</sequence>
<evidence type="ECO:0000256" key="10">
    <source>
        <dbReference type="ARBA" id="ARBA00032824"/>
    </source>
</evidence>
<evidence type="ECO:0000256" key="5">
    <source>
        <dbReference type="ARBA" id="ARBA00022862"/>
    </source>
</evidence>
<evidence type="ECO:0000256" key="11">
    <source>
        <dbReference type="ARBA" id="ARBA00038489"/>
    </source>
</evidence>
<dbReference type="PROSITE" id="PS51352">
    <property type="entry name" value="THIOREDOXIN_2"/>
    <property type="match status" value="1"/>
</dbReference>
<dbReference type="GO" id="GO:0005634">
    <property type="term" value="C:nucleus"/>
    <property type="evidence" value="ECO:0007669"/>
    <property type="project" value="UniProtKB-SubCell"/>
</dbReference>
<comment type="subcellular location">
    <subcellularLocation>
        <location evidence="1">Nucleus</location>
    </subcellularLocation>
</comment>
<proteinExistence type="inferred from homology"/>
<feature type="region of interest" description="Disordered" evidence="14">
    <location>
        <begin position="309"/>
        <end position="342"/>
    </location>
</feature>
<dbReference type="GO" id="GO:0005737">
    <property type="term" value="C:cytoplasm"/>
    <property type="evidence" value="ECO:0007669"/>
    <property type="project" value="TreeGrafter"/>
</dbReference>
<comment type="caution">
    <text evidence="16">The sequence shown here is derived from an EMBL/GenBank/DDBJ whole genome shotgun (WGS) entry which is preliminary data.</text>
</comment>
<dbReference type="PANTHER" id="PTHR42801:SF23">
    <property type="entry name" value="PEROXIREDOXIN DOT5"/>
    <property type="match status" value="1"/>
</dbReference>
<comment type="similarity">
    <text evidence="11">Belongs to the peroxiredoxin family. BCP/PrxQ subfamily.</text>
</comment>
<evidence type="ECO:0000256" key="1">
    <source>
        <dbReference type="ARBA" id="ARBA00004123"/>
    </source>
</evidence>
<dbReference type="InterPro" id="IPR036249">
    <property type="entry name" value="Thioredoxin-like_sf"/>
</dbReference>
<evidence type="ECO:0000313" key="16">
    <source>
        <dbReference type="EMBL" id="KAK0323984.1"/>
    </source>
</evidence>
<feature type="region of interest" description="Disordered" evidence="14">
    <location>
        <begin position="1"/>
        <end position="122"/>
    </location>
</feature>
<dbReference type="PANTHER" id="PTHR42801">
    <property type="entry name" value="THIOREDOXIN-DEPENDENT PEROXIDE REDUCTASE"/>
    <property type="match status" value="1"/>
</dbReference>
<evidence type="ECO:0000256" key="3">
    <source>
        <dbReference type="ARBA" id="ARBA00013017"/>
    </source>
</evidence>
<dbReference type="SUPFAM" id="SSF52833">
    <property type="entry name" value="Thioredoxin-like"/>
    <property type="match status" value="1"/>
</dbReference>
<dbReference type="GO" id="GO:0034599">
    <property type="term" value="P:cellular response to oxidative stress"/>
    <property type="evidence" value="ECO:0007669"/>
    <property type="project" value="UniProtKB-ARBA"/>
</dbReference>